<dbReference type="GO" id="GO:0042597">
    <property type="term" value="C:periplasmic space"/>
    <property type="evidence" value="ECO:0007669"/>
    <property type="project" value="InterPro"/>
</dbReference>
<dbReference type="NCBIfam" id="TIGR03872">
    <property type="entry name" value="cytochrome_MoxG"/>
    <property type="match status" value="1"/>
</dbReference>
<dbReference type="PIRSF" id="PIRSF000008">
    <property type="entry name" value="Cytochrome_c551i"/>
    <property type="match status" value="1"/>
</dbReference>
<dbReference type="InterPro" id="IPR009153">
    <property type="entry name" value="Cyt_cL"/>
</dbReference>
<dbReference type="InterPro" id="IPR050597">
    <property type="entry name" value="Cytochrome_c_Oxidase_Subunit"/>
</dbReference>
<gene>
    <name evidence="9" type="ORF">EV684_10831</name>
</gene>
<comment type="caution">
    <text evidence="9">The sequence shown here is derived from an EMBL/GenBank/DDBJ whole genome shotgun (WGS) entry which is preliminary data.</text>
</comment>
<dbReference type="PANTHER" id="PTHR33751:SF1">
    <property type="entry name" value="CBB3-TYPE CYTOCHROME C OXIDASE SUBUNIT FIXP"/>
    <property type="match status" value="1"/>
</dbReference>
<feature type="chain" id="PRO_5020767328" evidence="7">
    <location>
        <begin position="29"/>
        <end position="184"/>
    </location>
</feature>
<name>A0A4R2M543_RUBGE</name>
<dbReference type="EMBL" id="SLXD01000008">
    <property type="protein sequence ID" value="TCP01692.1"/>
    <property type="molecule type" value="Genomic_DNA"/>
</dbReference>
<dbReference type="RefSeq" id="WP_242478524.1">
    <property type="nucleotide sequence ID" value="NZ_CP181386.1"/>
</dbReference>
<evidence type="ECO:0000259" key="8">
    <source>
        <dbReference type="PROSITE" id="PS51007"/>
    </source>
</evidence>
<dbReference type="PROSITE" id="PS51007">
    <property type="entry name" value="CYTC"/>
    <property type="match status" value="1"/>
</dbReference>
<evidence type="ECO:0000256" key="4">
    <source>
        <dbReference type="PIRSR" id="PIRSR000008-1"/>
    </source>
</evidence>
<feature type="region of interest" description="Disordered" evidence="6">
    <location>
        <begin position="154"/>
        <end position="184"/>
    </location>
</feature>
<dbReference type="SUPFAM" id="SSF46626">
    <property type="entry name" value="Cytochrome c"/>
    <property type="match status" value="1"/>
</dbReference>
<reference evidence="9 10" key="1">
    <citation type="submission" date="2019-03" db="EMBL/GenBank/DDBJ databases">
        <title>Genomic Encyclopedia of Type Strains, Phase IV (KMG-IV): sequencing the most valuable type-strain genomes for metagenomic binning, comparative biology and taxonomic classification.</title>
        <authorList>
            <person name="Goeker M."/>
        </authorList>
    </citation>
    <scope>NUCLEOTIDE SEQUENCE [LARGE SCALE GENOMIC DNA]</scope>
    <source>
        <strain evidence="9 10">DSM 1709</strain>
    </source>
</reference>
<dbReference type="GeneID" id="99683778"/>
<dbReference type="Gene3D" id="1.10.760.10">
    <property type="entry name" value="Cytochrome c-like domain"/>
    <property type="match status" value="1"/>
</dbReference>
<keyword evidence="7" id="KW-0732">Signal</keyword>
<dbReference type="Pfam" id="PF13442">
    <property type="entry name" value="Cytochrome_CBB3"/>
    <property type="match status" value="1"/>
</dbReference>
<sequence>MSRRADAMRRALRALGLAAAAWVLPAAAQPVFYNLVEGTPLDFSDLEYEEETAAVKTFKRSGDNPYNGDHGAIRNGESLFATACSGCHGHHAEGKLGPGLTDDYWTYPANNTDPGLFSSIYDGLTGQMGPQKNRLTQDEMLQVMAWVRSRYTGDPASAGWRQSASRNASFLTTRPHPPTKRSPA</sequence>
<feature type="binding site" description="covalent" evidence="4">
    <location>
        <position position="84"/>
    </location>
    <ligand>
        <name>heme c</name>
        <dbReference type="ChEBI" id="CHEBI:61717"/>
    </ligand>
</feature>
<dbReference type="PANTHER" id="PTHR33751">
    <property type="entry name" value="CBB3-TYPE CYTOCHROME C OXIDASE SUBUNIT FIXP"/>
    <property type="match status" value="1"/>
</dbReference>
<dbReference type="GO" id="GO:0009055">
    <property type="term" value="F:electron transfer activity"/>
    <property type="evidence" value="ECO:0007669"/>
    <property type="project" value="InterPro"/>
</dbReference>
<evidence type="ECO:0000313" key="10">
    <source>
        <dbReference type="Proteomes" id="UP000295106"/>
    </source>
</evidence>
<dbReference type="AlphaFoldDB" id="A0A4R2M543"/>
<evidence type="ECO:0000256" key="2">
    <source>
        <dbReference type="ARBA" id="ARBA00022723"/>
    </source>
</evidence>
<dbReference type="InterPro" id="IPR009056">
    <property type="entry name" value="Cyt_c-like_dom"/>
</dbReference>
<keyword evidence="1 4" id="KW-0349">Heme</keyword>
<feature type="domain" description="Cytochrome c" evidence="8">
    <location>
        <begin position="71"/>
        <end position="151"/>
    </location>
</feature>
<feature type="signal peptide" evidence="7">
    <location>
        <begin position="1"/>
        <end position="28"/>
    </location>
</feature>
<accession>A0A4R2M543</accession>
<evidence type="ECO:0000313" key="9">
    <source>
        <dbReference type="EMBL" id="TCP01692.1"/>
    </source>
</evidence>
<feature type="binding site" description="axial binding residue" evidence="5">
    <location>
        <position position="88"/>
    </location>
    <ligand>
        <name>heme c</name>
        <dbReference type="ChEBI" id="CHEBI:61717"/>
    </ligand>
    <ligandPart>
        <name>Fe</name>
        <dbReference type="ChEBI" id="CHEBI:18248"/>
    </ligandPart>
</feature>
<comment type="PTM">
    <text evidence="4">Binds 1 heme c group covalently per subunit.</text>
</comment>
<dbReference type="GO" id="GO:0005506">
    <property type="term" value="F:iron ion binding"/>
    <property type="evidence" value="ECO:0007669"/>
    <property type="project" value="InterPro"/>
</dbReference>
<evidence type="ECO:0000256" key="3">
    <source>
        <dbReference type="ARBA" id="ARBA00023004"/>
    </source>
</evidence>
<protein>
    <submittedName>
        <fullName evidence="9">Cytochrome cL apoprotein</fullName>
    </submittedName>
</protein>
<evidence type="ECO:0000256" key="7">
    <source>
        <dbReference type="SAM" id="SignalP"/>
    </source>
</evidence>
<feature type="compositionally biased region" description="Polar residues" evidence="6">
    <location>
        <begin position="160"/>
        <end position="172"/>
    </location>
</feature>
<feature type="binding site" description="covalent" evidence="4">
    <location>
        <position position="87"/>
    </location>
    <ligand>
        <name>heme c</name>
        <dbReference type="ChEBI" id="CHEBI:61717"/>
    </ligand>
</feature>
<evidence type="ECO:0000256" key="6">
    <source>
        <dbReference type="SAM" id="MobiDB-lite"/>
    </source>
</evidence>
<keyword evidence="2 5" id="KW-0479">Metal-binding</keyword>
<dbReference type="GO" id="GO:0020037">
    <property type="term" value="F:heme binding"/>
    <property type="evidence" value="ECO:0007669"/>
    <property type="project" value="InterPro"/>
</dbReference>
<dbReference type="Proteomes" id="UP000295106">
    <property type="component" value="Unassembled WGS sequence"/>
</dbReference>
<keyword evidence="3 5" id="KW-0408">Iron</keyword>
<proteinExistence type="predicted"/>
<evidence type="ECO:0000256" key="5">
    <source>
        <dbReference type="PIRSR" id="PIRSR000008-2"/>
    </source>
</evidence>
<dbReference type="InterPro" id="IPR036909">
    <property type="entry name" value="Cyt_c-like_dom_sf"/>
</dbReference>
<evidence type="ECO:0000256" key="1">
    <source>
        <dbReference type="ARBA" id="ARBA00022617"/>
    </source>
</evidence>
<organism evidence="9 10">
    <name type="scientific">Rubrivivax gelatinosus</name>
    <name type="common">Rhodocyclus gelatinosus</name>
    <name type="synonym">Rhodopseudomonas gelatinosa</name>
    <dbReference type="NCBI Taxonomy" id="28068"/>
    <lineage>
        <taxon>Bacteria</taxon>
        <taxon>Pseudomonadati</taxon>
        <taxon>Pseudomonadota</taxon>
        <taxon>Betaproteobacteria</taxon>
        <taxon>Burkholderiales</taxon>
        <taxon>Sphaerotilaceae</taxon>
        <taxon>Rubrivivax</taxon>
    </lineage>
</organism>